<comment type="similarity">
    <text evidence="2">Belongs to the potassium channel HCN family.</text>
</comment>
<keyword evidence="18" id="KW-0739">Sodium transport</keyword>
<keyword evidence="17" id="KW-0114">cAMP</keyword>
<evidence type="ECO:0000256" key="18">
    <source>
        <dbReference type="ARBA" id="ARBA00023201"/>
    </source>
</evidence>
<evidence type="ECO:0000256" key="20">
    <source>
        <dbReference type="ARBA" id="ARBA00023303"/>
    </source>
</evidence>
<dbReference type="GO" id="GO:0003254">
    <property type="term" value="P:regulation of membrane depolarization"/>
    <property type="evidence" value="ECO:0007669"/>
    <property type="project" value="TreeGrafter"/>
</dbReference>
<feature type="non-terminal residue" evidence="26">
    <location>
        <position position="1"/>
    </location>
</feature>
<evidence type="ECO:0000256" key="10">
    <source>
        <dbReference type="ARBA" id="ARBA00022826"/>
    </source>
</evidence>
<dbReference type="GO" id="GO:0030424">
    <property type="term" value="C:axon"/>
    <property type="evidence" value="ECO:0007669"/>
    <property type="project" value="TreeGrafter"/>
</dbReference>
<dbReference type="PROSITE" id="PS00888">
    <property type="entry name" value="CNMP_BINDING_1"/>
    <property type="match status" value="1"/>
</dbReference>
<dbReference type="InterPro" id="IPR018488">
    <property type="entry name" value="cNMP-bd_CS"/>
</dbReference>
<evidence type="ECO:0000256" key="13">
    <source>
        <dbReference type="ARBA" id="ARBA00022989"/>
    </source>
</evidence>
<dbReference type="Pfam" id="PF00520">
    <property type="entry name" value="Ion_trans"/>
    <property type="match status" value="1"/>
</dbReference>
<keyword evidence="3" id="KW-0813">Transport</keyword>
<feature type="region of interest" description="Disordered" evidence="23">
    <location>
        <begin position="615"/>
        <end position="634"/>
    </location>
</feature>
<dbReference type="InterPro" id="IPR003938">
    <property type="entry name" value="K_chnl_volt-dep_EAG/ELK/ERG"/>
</dbReference>
<feature type="domain" description="Cyclic nucleotide-binding" evidence="25">
    <location>
        <begin position="384"/>
        <end position="499"/>
    </location>
</feature>
<evidence type="ECO:0000256" key="8">
    <source>
        <dbReference type="ARBA" id="ARBA00022692"/>
    </source>
</evidence>
<keyword evidence="11" id="KW-0851">Voltage-gated channel</keyword>
<feature type="transmembrane region" description="Helical" evidence="24">
    <location>
        <begin position="82"/>
        <end position="101"/>
    </location>
</feature>
<evidence type="ECO:0000256" key="9">
    <source>
        <dbReference type="ARBA" id="ARBA00022741"/>
    </source>
</evidence>
<keyword evidence="4" id="KW-0894">Sodium channel</keyword>
<dbReference type="FunFam" id="1.10.287.630:FF:000002">
    <property type="entry name" value="Potassium/sodium hyperpolarization-activated cyclic nucleotide-gated channel 4"/>
    <property type="match status" value="1"/>
</dbReference>
<dbReference type="Pfam" id="PF00027">
    <property type="entry name" value="cNMP_binding"/>
    <property type="match status" value="1"/>
</dbReference>
<gene>
    <name evidence="26" type="ORF">WMY93_031761</name>
</gene>
<dbReference type="InterPro" id="IPR000595">
    <property type="entry name" value="cNMP-bd_dom"/>
</dbReference>
<keyword evidence="15" id="KW-0406">Ion transport</keyword>
<proteinExistence type="inferred from homology"/>
<evidence type="ECO:0000256" key="17">
    <source>
        <dbReference type="ARBA" id="ARBA00023149"/>
    </source>
</evidence>
<dbReference type="InterPro" id="IPR051413">
    <property type="entry name" value="K/Na_HCN_channel"/>
</dbReference>
<comment type="subcellular location">
    <subcellularLocation>
        <location evidence="1">Cell membrane</location>
        <topology evidence="1">Multi-pass membrane protein</topology>
    </subcellularLocation>
</comment>
<evidence type="ECO:0000256" key="19">
    <source>
        <dbReference type="ARBA" id="ARBA00023286"/>
    </source>
</evidence>
<dbReference type="CDD" id="cd00038">
    <property type="entry name" value="CAP_ED"/>
    <property type="match status" value="1"/>
</dbReference>
<protein>
    <recommendedName>
        <fullName evidence="25">Cyclic nucleotide-binding domain-containing protein</fullName>
    </recommendedName>
</protein>
<dbReference type="EMBL" id="JBBPFD010000688">
    <property type="protein sequence ID" value="KAK7877515.1"/>
    <property type="molecule type" value="Genomic_DNA"/>
</dbReference>
<dbReference type="PANTHER" id="PTHR45689">
    <property type="entry name" value="I[[H]] CHANNEL, ISOFORM E"/>
    <property type="match status" value="1"/>
</dbReference>
<feature type="transmembrane region" description="Helical" evidence="24">
    <location>
        <begin position="254"/>
        <end position="273"/>
    </location>
</feature>
<evidence type="ECO:0000256" key="6">
    <source>
        <dbReference type="ARBA" id="ARBA00022538"/>
    </source>
</evidence>
<dbReference type="PRINTS" id="PR01463">
    <property type="entry name" value="EAGCHANLFMLY"/>
</dbReference>
<dbReference type="PANTHER" id="PTHR45689:SF4">
    <property type="entry name" value="POTASSIUM_SODIUM HYPERPOLARIZATION-ACTIVATED CYCLIC NUCLEOTIDE-GATED CHANNEL 4"/>
    <property type="match status" value="1"/>
</dbReference>
<evidence type="ECO:0000256" key="23">
    <source>
        <dbReference type="SAM" id="MobiDB-lite"/>
    </source>
</evidence>
<dbReference type="InterPro" id="IPR005821">
    <property type="entry name" value="Ion_trans_dom"/>
</dbReference>
<feature type="compositionally biased region" description="Low complexity" evidence="23">
    <location>
        <begin position="621"/>
        <end position="634"/>
    </location>
</feature>
<keyword evidence="27" id="KW-1185">Reference proteome</keyword>
<evidence type="ECO:0000256" key="14">
    <source>
        <dbReference type="ARBA" id="ARBA00023053"/>
    </source>
</evidence>
<dbReference type="Gene3D" id="2.60.120.10">
    <property type="entry name" value="Jelly Rolls"/>
    <property type="match status" value="1"/>
</dbReference>
<evidence type="ECO:0000313" key="26">
    <source>
        <dbReference type="EMBL" id="KAK7877515.1"/>
    </source>
</evidence>
<dbReference type="PROSITE" id="PS50042">
    <property type="entry name" value="CNMP_BINDING_3"/>
    <property type="match status" value="1"/>
</dbReference>
<keyword evidence="19" id="KW-1071">Ligand-gated ion channel</keyword>
<dbReference type="GO" id="GO:0030552">
    <property type="term" value="F:cAMP binding"/>
    <property type="evidence" value="ECO:0007669"/>
    <property type="project" value="UniProtKB-KW"/>
</dbReference>
<dbReference type="SMART" id="SM00100">
    <property type="entry name" value="cNMP"/>
    <property type="match status" value="1"/>
</dbReference>
<keyword evidence="12" id="KW-0630">Potassium</keyword>
<evidence type="ECO:0000256" key="5">
    <source>
        <dbReference type="ARBA" id="ARBA00022475"/>
    </source>
</evidence>
<dbReference type="GO" id="GO:0030425">
    <property type="term" value="C:dendrite"/>
    <property type="evidence" value="ECO:0007669"/>
    <property type="project" value="TreeGrafter"/>
</dbReference>
<evidence type="ECO:0000259" key="25">
    <source>
        <dbReference type="PROSITE" id="PS50042"/>
    </source>
</evidence>
<evidence type="ECO:0000256" key="1">
    <source>
        <dbReference type="ARBA" id="ARBA00004651"/>
    </source>
</evidence>
<evidence type="ECO:0000256" key="21">
    <source>
        <dbReference type="ARBA" id="ARBA00034430"/>
    </source>
</evidence>
<evidence type="ECO:0000256" key="3">
    <source>
        <dbReference type="ARBA" id="ARBA00022448"/>
    </source>
</evidence>
<dbReference type="GO" id="GO:0005272">
    <property type="term" value="F:sodium channel activity"/>
    <property type="evidence" value="ECO:0007669"/>
    <property type="project" value="UniProtKB-KW"/>
</dbReference>
<dbReference type="GO" id="GO:0098855">
    <property type="term" value="C:HCN channel complex"/>
    <property type="evidence" value="ECO:0007669"/>
    <property type="project" value="TreeGrafter"/>
</dbReference>
<comment type="caution">
    <text evidence="26">The sequence shown here is derived from an EMBL/GenBank/DDBJ whole genome shotgun (WGS) entry which is preliminary data.</text>
</comment>
<dbReference type="Gene3D" id="1.10.287.630">
    <property type="entry name" value="Helix hairpin bin"/>
    <property type="match status" value="1"/>
</dbReference>
<keyword evidence="8 24" id="KW-0812">Transmembrane</keyword>
<dbReference type="Gene3D" id="1.10.287.70">
    <property type="match status" value="1"/>
</dbReference>
<keyword evidence="5" id="KW-1003">Cell membrane</keyword>
<accession>A0AAW0MDZ4</accession>
<comment type="catalytic activity">
    <reaction evidence="22">
        <text>Na(+)(in) = Na(+)(out)</text>
        <dbReference type="Rhea" id="RHEA:34963"/>
        <dbReference type="ChEBI" id="CHEBI:29101"/>
    </reaction>
</comment>
<organism evidence="26 27">
    <name type="scientific">Mugilogobius chulae</name>
    <name type="common">yellowstripe goby</name>
    <dbReference type="NCBI Taxonomy" id="88201"/>
    <lineage>
        <taxon>Eukaryota</taxon>
        <taxon>Metazoa</taxon>
        <taxon>Chordata</taxon>
        <taxon>Craniata</taxon>
        <taxon>Vertebrata</taxon>
        <taxon>Euteleostomi</taxon>
        <taxon>Actinopterygii</taxon>
        <taxon>Neopterygii</taxon>
        <taxon>Teleostei</taxon>
        <taxon>Neoteleostei</taxon>
        <taxon>Acanthomorphata</taxon>
        <taxon>Gobiaria</taxon>
        <taxon>Gobiiformes</taxon>
        <taxon>Gobioidei</taxon>
        <taxon>Gobiidae</taxon>
        <taxon>Gobionellinae</taxon>
        <taxon>Mugilogobius</taxon>
    </lineage>
</organism>
<evidence type="ECO:0000256" key="16">
    <source>
        <dbReference type="ARBA" id="ARBA00023136"/>
    </source>
</evidence>
<dbReference type="InterPro" id="IPR018490">
    <property type="entry name" value="cNMP-bd_dom_sf"/>
</dbReference>
<evidence type="ECO:0000256" key="7">
    <source>
        <dbReference type="ARBA" id="ARBA00022566"/>
    </source>
</evidence>
<evidence type="ECO:0000256" key="12">
    <source>
        <dbReference type="ARBA" id="ARBA00022958"/>
    </source>
</evidence>
<keyword evidence="6" id="KW-0633">Potassium transport</keyword>
<dbReference type="SUPFAM" id="SSF81324">
    <property type="entry name" value="Voltage-gated potassium channels"/>
    <property type="match status" value="1"/>
</dbReference>
<dbReference type="InterPro" id="IPR014710">
    <property type="entry name" value="RmlC-like_jellyroll"/>
</dbReference>
<evidence type="ECO:0000256" key="11">
    <source>
        <dbReference type="ARBA" id="ARBA00022882"/>
    </source>
</evidence>
<reference evidence="27" key="1">
    <citation type="submission" date="2024-04" db="EMBL/GenBank/DDBJ databases">
        <title>Salinicola lusitanus LLJ914,a marine bacterium isolated from the Okinawa Trough.</title>
        <authorList>
            <person name="Li J."/>
        </authorList>
    </citation>
    <scope>NUCLEOTIDE SEQUENCE [LARGE SCALE GENOMIC DNA]</scope>
</reference>
<keyword evidence="13 24" id="KW-1133">Transmembrane helix</keyword>
<dbReference type="GO" id="GO:0005249">
    <property type="term" value="F:voltage-gated potassium channel activity"/>
    <property type="evidence" value="ECO:0007669"/>
    <property type="project" value="InterPro"/>
</dbReference>
<evidence type="ECO:0000313" key="27">
    <source>
        <dbReference type="Proteomes" id="UP001460270"/>
    </source>
</evidence>
<keyword evidence="9" id="KW-0547">Nucleotide-binding</keyword>
<dbReference type="Proteomes" id="UP001460270">
    <property type="component" value="Unassembled WGS sequence"/>
</dbReference>
<keyword evidence="20" id="KW-0407">Ion channel</keyword>
<sequence>CRRCSIYDITNQGHSEQCFLRLRGERIVSHKQNSSCIFNEEATYNNFISILFYWDLTMLLLMVGNLIIIPVGITFFKDEHTPPWIVFNVVSDTFFLMDLVLNFRTGIVKEDNTEIILDPQQIKIKYLKTWFMVDFVSSIPVDYIFLIVETRIDSDFYKTARALRIVRFTKILSLLRLLRLSRLIRYIHQWEEVFHMTYDLASAMVRIMNLIGMMLLLCHWDGCLQFLVPMLQDFPADCWVTRNKMVNDTWGQQYSYALFKAMSHMLCIGYGLYPPIGMADVWLTILSMIVGATCFAMFVGHATALIQSLDSSRRQYQEKYKQVEQYMSFHKLPADMRQRIHDYYEHRYQGKMFDEESILEELNEPLREEIINFNCRKLVATMPLFANADPNFVTSMLTKLRFEVFQPGDYIIREGTIGKKMYFIQHGVVSVITKSSTDTKLTDGSYFGEICLLTRGRRTASVRADNYCRLYSLSVDNFNEVLEEYPMMRRAFETVALDRLDRIGKRNSVLQHKVQHHQSSGTLNLQENEIIQRIVQHDRDMAQCTQLINTSAPQGLAPSPSPPSPNSVIWAPLVQAPLQAAAATTPLALALAHHSQLPPILFHHPLAHSASLKEPKRVHMGQSSGAAGSGSPISSTQLHTVLETPNVMSLRTPVVSCGPVSQTFPAQPIFTSSMQPLVPIPQPPHHIPSVLSMGQCTVSYTCSTTQPHPQTFLSTLSNPSFLQQGAPMRLPVRFTPPSSSSVLGPLISSSVSPILSQLQQNPHGAGQQQMLARHNKVVRTSSLNLPYFPIVTSAHPSSGLMSGAAASLAQHSLAGLHSAFLPQVLPEHSALASLAQYGSAEDSPCYTPPIPSPNVQSPAKARTVYHPALAPQASCPARVDSVLGSDQPESLGEFLTQEIQTISGSHSAIHQERPLAMGGFSEVTSSPFSSPISVCKPYSTIPGHSTPVSQSHLGSEPQNKAINPPSPETQSFSMEMFDSEDSPSKLPSNL</sequence>
<evidence type="ECO:0000256" key="24">
    <source>
        <dbReference type="SAM" id="Phobius"/>
    </source>
</evidence>
<evidence type="ECO:0000256" key="15">
    <source>
        <dbReference type="ARBA" id="ARBA00023065"/>
    </source>
</evidence>
<feature type="region of interest" description="Disordered" evidence="23">
    <location>
        <begin position="943"/>
        <end position="990"/>
    </location>
</feature>
<keyword evidence="16 24" id="KW-0472">Membrane</keyword>
<dbReference type="AlphaFoldDB" id="A0AAW0MDZ4"/>
<evidence type="ECO:0000256" key="22">
    <source>
        <dbReference type="ARBA" id="ARBA00036239"/>
    </source>
</evidence>
<dbReference type="SUPFAM" id="SSF51206">
    <property type="entry name" value="cAMP-binding domain-like"/>
    <property type="match status" value="1"/>
</dbReference>
<keyword evidence="10" id="KW-0631">Potassium channel</keyword>
<evidence type="ECO:0000256" key="2">
    <source>
        <dbReference type="ARBA" id="ARBA00006305"/>
    </source>
</evidence>
<dbReference type="FunFam" id="1.10.287.70:FF:000031">
    <property type="entry name" value="Potassium/sodium hyperpolarization-activated cyclic nucleotide-gated channel 1, putative"/>
    <property type="match status" value="1"/>
</dbReference>
<dbReference type="FunFam" id="2.60.120.10:FF:000007">
    <property type="entry name" value="Putative potassium/sodium hyperpolarization-activated cyclic nucleotide-gated channel 2"/>
    <property type="match status" value="1"/>
</dbReference>
<evidence type="ECO:0000256" key="4">
    <source>
        <dbReference type="ARBA" id="ARBA00022461"/>
    </source>
</evidence>
<feature type="transmembrane region" description="Helical" evidence="24">
    <location>
        <begin position="51"/>
        <end position="76"/>
    </location>
</feature>
<keyword evidence="14" id="KW-0915">Sodium</keyword>
<keyword evidence="7" id="KW-0116">cAMP-binding</keyword>
<feature type="transmembrane region" description="Helical" evidence="24">
    <location>
        <begin position="285"/>
        <end position="306"/>
    </location>
</feature>
<name>A0AAW0MDZ4_9GOBI</name>
<feature type="compositionally biased region" description="Polar residues" evidence="23">
    <location>
        <begin position="943"/>
        <end position="961"/>
    </location>
</feature>
<comment type="catalytic activity">
    <reaction evidence="21">
        <text>K(+)(in) = K(+)(out)</text>
        <dbReference type="Rhea" id="RHEA:29463"/>
        <dbReference type="ChEBI" id="CHEBI:29103"/>
    </reaction>
</comment>